<evidence type="ECO:0000256" key="1">
    <source>
        <dbReference type="SAM" id="MobiDB-lite"/>
    </source>
</evidence>
<keyword evidence="2" id="KW-0436">Ligase</keyword>
<keyword evidence="3" id="KW-1185">Reference proteome</keyword>
<dbReference type="GO" id="GO:0016874">
    <property type="term" value="F:ligase activity"/>
    <property type="evidence" value="ECO:0007669"/>
    <property type="project" value="UniProtKB-KW"/>
</dbReference>
<feature type="non-terminal residue" evidence="2">
    <location>
        <position position="272"/>
    </location>
</feature>
<feature type="region of interest" description="Disordered" evidence="1">
    <location>
        <begin position="98"/>
        <end position="144"/>
    </location>
</feature>
<comment type="caution">
    <text evidence="2">The sequence shown here is derived from an EMBL/GenBank/DDBJ whole genome shotgun (WGS) entry which is preliminary data.</text>
</comment>
<proteinExistence type="predicted"/>
<protein>
    <submittedName>
        <fullName evidence="2">Alanine--tRNA ligase</fullName>
    </submittedName>
</protein>
<evidence type="ECO:0000313" key="2">
    <source>
        <dbReference type="EMBL" id="KAK1895671.1"/>
    </source>
</evidence>
<sequence length="272" mass="28951">CHCEFMCHHGLGCNHKLRNLESGVRGGGSLHVGPDLPVGDTDSSSPPASLSRLRGEKLTPYFPAVTADSGLSNVPAAASSSIIKRLRRIEIISIRAPSVSHGGSGARSTHQPGGPPPWSLPSAIKRPAADSHTNPGLTASHKTSLSHLSTCPAHSSIFHPPTTTQGDSKEDCLFHRPHKGTVMEMMVKSTVYQQFRGGEVAEGSHPSLKPTCVTLFDGGSSKCSADSPCPPALPLCCAEIRPYRTSGRRKKMELTSRVPRCYAGLDMLLTKF</sequence>
<dbReference type="Proteomes" id="UP001228049">
    <property type="component" value="Unassembled WGS sequence"/>
</dbReference>
<feature type="compositionally biased region" description="Low complexity" evidence="1">
    <location>
        <begin position="43"/>
        <end position="52"/>
    </location>
</feature>
<evidence type="ECO:0000313" key="3">
    <source>
        <dbReference type="Proteomes" id="UP001228049"/>
    </source>
</evidence>
<dbReference type="EMBL" id="JASDAP010000010">
    <property type="protein sequence ID" value="KAK1895671.1"/>
    <property type="molecule type" value="Genomic_DNA"/>
</dbReference>
<dbReference type="AlphaFoldDB" id="A0AAD9FBY8"/>
<feature type="region of interest" description="Disordered" evidence="1">
    <location>
        <begin position="31"/>
        <end position="54"/>
    </location>
</feature>
<accession>A0AAD9FBY8</accession>
<organism evidence="2 3">
    <name type="scientific">Dissostichus eleginoides</name>
    <name type="common">Patagonian toothfish</name>
    <name type="synonym">Dissostichus amissus</name>
    <dbReference type="NCBI Taxonomy" id="100907"/>
    <lineage>
        <taxon>Eukaryota</taxon>
        <taxon>Metazoa</taxon>
        <taxon>Chordata</taxon>
        <taxon>Craniata</taxon>
        <taxon>Vertebrata</taxon>
        <taxon>Euteleostomi</taxon>
        <taxon>Actinopterygii</taxon>
        <taxon>Neopterygii</taxon>
        <taxon>Teleostei</taxon>
        <taxon>Neoteleostei</taxon>
        <taxon>Acanthomorphata</taxon>
        <taxon>Eupercaria</taxon>
        <taxon>Perciformes</taxon>
        <taxon>Notothenioidei</taxon>
        <taxon>Nototheniidae</taxon>
        <taxon>Dissostichus</taxon>
    </lineage>
</organism>
<reference evidence="2" key="1">
    <citation type="submission" date="2023-04" db="EMBL/GenBank/DDBJ databases">
        <title>Chromosome-level genome of Chaenocephalus aceratus.</title>
        <authorList>
            <person name="Park H."/>
        </authorList>
    </citation>
    <scope>NUCLEOTIDE SEQUENCE</scope>
    <source>
        <strain evidence="2">DE</strain>
        <tissue evidence="2">Muscle</tissue>
    </source>
</reference>
<gene>
    <name evidence="2" type="ORF">KUDE01_021122</name>
</gene>
<feature type="non-terminal residue" evidence="2">
    <location>
        <position position="1"/>
    </location>
</feature>
<name>A0AAD9FBY8_DISEL</name>
<feature type="compositionally biased region" description="Polar residues" evidence="1">
    <location>
        <begin position="131"/>
        <end position="144"/>
    </location>
</feature>